<sequence>MTEPGPTIISVIHSSNSMETPLIQEKAKNDATGKSSKQDGVLEFQTVGIWTIMRQVKPHSWLFPGRYLLEEGKKWMEVLPIVYRFVQECFSVAPGMMIVYLVSNFWSSTESAIGLYLSSQILNIMQNAISSRKMDGYTLFRAVFVRIIFTFLSSVSSRLKKQTMSTLSNRKSFKSGFTSIFIYSEPTPGSSYA</sequence>
<evidence type="ECO:0000313" key="2">
    <source>
        <dbReference type="Proteomes" id="UP000054279"/>
    </source>
</evidence>
<dbReference type="AlphaFoldDB" id="A0A0C9UDF3"/>
<gene>
    <name evidence="1" type="ORF">M422DRAFT_276002</name>
</gene>
<keyword evidence="2" id="KW-1185">Reference proteome</keyword>
<name>A0A0C9UDF3_SPHS4</name>
<evidence type="ECO:0000313" key="1">
    <source>
        <dbReference type="EMBL" id="KIJ23426.1"/>
    </source>
</evidence>
<protein>
    <submittedName>
        <fullName evidence="1">Uncharacterized protein</fullName>
    </submittedName>
</protein>
<dbReference type="EMBL" id="KN837682">
    <property type="protein sequence ID" value="KIJ23426.1"/>
    <property type="molecule type" value="Genomic_DNA"/>
</dbReference>
<organism evidence="1 2">
    <name type="scientific">Sphaerobolus stellatus (strain SS14)</name>
    <dbReference type="NCBI Taxonomy" id="990650"/>
    <lineage>
        <taxon>Eukaryota</taxon>
        <taxon>Fungi</taxon>
        <taxon>Dikarya</taxon>
        <taxon>Basidiomycota</taxon>
        <taxon>Agaricomycotina</taxon>
        <taxon>Agaricomycetes</taxon>
        <taxon>Phallomycetidae</taxon>
        <taxon>Geastrales</taxon>
        <taxon>Sphaerobolaceae</taxon>
        <taxon>Sphaerobolus</taxon>
    </lineage>
</organism>
<accession>A0A0C9UDF3</accession>
<dbReference type="Proteomes" id="UP000054279">
    <property type="component" value="Unassembled WGS sequence"/>
</dbReference>
<dbReference type="HOGENOM" id="CLU_1409632_0_0_1"/>
<proteinExistence type="predicted"/>
<dbReference type="OrthoDB" id="2997372at2759"/>
<reference evidence="1 2" key="1">
    <citation type="submission" date="2014-06" db="EMBL/GenBank/DDBJ databases">
        <title>Evolutionary Origins and Diversification of the Mycorrhizal Mutualists.</title>
        <authorList>
            <consortium name="DOE Joint Genome Institute"/>
            <consortium name="Mycorrhizal Genomics Consortium"/>
            <person name="Kohler A."/>
            <person name="Kuo A."/>
            <person name="Nagy L.G."/>
            <person name="Floudas D."/>
            <person name="Copeland A."/>
            <person name="Barry K.W."/>
            <person name="Cichocki N."/>
            <person name="Veneault-Fourrey C."/>
            <person name="LaButti K."/>
            <person name="Lindquist E.A."/>
            <person name="Lipzen A."/>
            <person name="Lundell T."/>
            <person name="Morin E."/>
            <person name="Murat C."/>
            <person name="Riley R."/>
            <person name="Ohm R."/>
            <person name="Sun H."/>
            <person name="Tunlid A."/>
            <person name="Henrissat B."/>
            <person name="Grigoriev I.V."/>
            <person name="Hibbett D.S."/>
            <person name="Martin F."/>
        </authorList>
    </citation>
    <scope>NUCLEOTIDE SEQUENCE [LARGE SCALE GENOMIC DNA]</scope>
    <source>
        <strain evidence="1 2">SS14</strain>
    </source>
</reference>